<dbReference type="InterPro" id="IPR003591">
    <property type="entry name" value="Leu-rich_rpt_typical-subtyp"/>
</dbReference>
<gene>
    <name evidence="16" type="primary">LOC120273944</name>
</gene>
<sequence length="949" mass="106063">MGVMKKHFQLALLFCLLCLELAGFCNCGGGSICREVERKALVDFKNGLKDPNGRLSSWIGLDCCSWTGVHCHNYTGHVIRLDLRRYGGNGSLEGEIRPSLLVLNHLRYLDLSENYFKYTRIPTFLGSLVSLQYLDLSSAGFIGHVPHQLGNLSRLQYLDLSYNSLDMVGSHWLTNLSSLQCLNLTGVNLSKAKNVLKLLNTLPLISEINLYACELHVPLSLGAEINFTNLRSLDLSSNDINSTMPLWLFKLSGLEYLYLRGNNIQDLIPSDIGKLTSLRVLDLSYNGVLSVGLPTTLGKLCNLSELHLSGNEYFSGDLNRLGETFSGCLKNSLEELYWSRAALSGPLPSWFGNLKSLKLLDLHYNSFYGSLLQLLLPSLQALDLSYNNFNGTIPKYLGQLLPELDTLVLSYNNIAVRADWVPPPKLKYLNMNYCKIGPRFPSWLQNLKNLSSLGMSNSNIVDALPLWFWNFSLDIGRIDLSHNEIKGKILAGSSKLTNLESLDLSHNYFEGQLPHFSSNLAYSDQPHGLFSRSNFSNTSFILPSLSELYISSNKITGSIPSSLCELNYLQVLDLSKNMIEGVVPDCWNHSLIVMDLSYNNLHGIIPASIFSTILSILHLSNNEFFGELPLSFKNCTSLKTLDLGNNKISGSIPVWLGENLQALETLELRYNMLTGTIPPQLGNLTFLHLIDVSNNHLSGAIPYSFGNFSAMKTNPGRGWSGIYDYVNNIDINMKGREFQLEGRIPSLFICIDLSNNILSGEIPEELAHLSFLQSLNLSRNQLLGQLSEKVGELRWLEVLDLSVNNLSGAIPPTMTNLTSLNHLNLPYNNFYGEIPHSGQLQVLPDPSIYFGNQGLCGFPLDKKCEITAPAQPPGLPNNEDDNNFEAIWFYLSMSLGFIFGFWAISGALILKKSWRYAYFRFVDHIYDKIYVLVVVNLKKMKRKCGLASE</sequence>
<feature type="chain" id="PRO_5044300000" evidence="12">
    <location>
        <begin position="28"/>
        <end position="949"/>
    </location>
</feature>
<name>A0AB40C9T2_DIOCR</name>
<evidence type="ECO:0000256" key="2">
    <source>
        <dbReference type="ARBA" id="ARBA00009592"/>
    </source>
</evidence>
<evidence type="ECO:0000256" key="1">
    <source>
        <dbReference type="ARBA" id="ARBA00004251"/>
    </source>
</evidence>
<accession>A0AB40C9T2</accession>
<dbReference type="SUPFAM" id="SSF52047">
    <property type="entry name" value="RNI-like"/>
    <property type="match status" value="1"/>
</dbReference>
<comment type="similarity">
    <text evidence="2">Belongs to the RLP family.</text>
</comment>
<feature type="transmembrane region" description="Helical" evidence="11">
    <location>
        <begin position="887"/>
        <end position="910"/>
    </location>
</feature>
<dbReference type="SMART" id="SM00369">
    <property type="entry name" value="LRR_TYP"/>
    <property type="match status" value="13"/>
</dbReference>
<dbReference type="Pfam" id="PF23598">
    <property type="entry name" value="LRR_14"/>
    <property type="match status" value="2"/>
</dbReference>
<evidence type="ECO:0000256" key="5">
    <source>
        <dbReference type="ARBA" id="ARBA00022692"/>
    </source>
</evidence>
<evidence type="ECO:0000256" key="3">
    <source>
        <dbReference type="ARBA" id="ARBA00022475"/>
    </source>
</evidence>
<comment type="subcellular location">
    <subcellularLocation>
        <location evidence="1">Cell membrane</location>
        <topology evidence="1">Single-pass type I membrane protein</topology>
    </subcellularLocation>
</comment>
<dbReference type="FunFam" id="3.80.10.10:FF:000111">
    <property type="entry name" value="LRR receptor-like serine/threonine-protein kinase ERECTA"/>
    <property type="match status" value="1"/>
</dbReference>
<evidence type="ECO:0000256" key="7">
    <source>
        <dbReference type="ARBA" id="ARBA00022737"/>
    </source>
</evidence>
<dbReference type="SUPFAM" id="SSF52058">
    <property type="entry name" value="L domain-like"/>
    <property type="match status" value="2"/>
</dbReference>
<keyword evidence="7" id="KW-0677">Repeat</keyword>
<organism evidence="15 16">
    <name type="scientific">Dioscorea cayennensis subsp. rotundata</name>
    <name type="common">White Guinea yam</name>
    <name type="synonym">Dioscorea rotundata</name>
    <dbReference type="NCBI Taxonomy" id="55577"/>
    <lineage>
        <taxon>Eukaryota</taxon>
        <taxon>Viridiplantae</taxon>
        <taxon>Streptophyta</taxon>
        <taxon>Embryophyta</taxon>
        <taxon>Tracheophyta</taxon>
        <taxon>Spermatophyta</taxon>
        <taxon>Magnoliopsida</taxon>
        <taxon>Liliopsida</taxon>
        <taxon>Dioscoreales</taxon>
        <taxon>Dioscoreaceae</taxon>
        <taxon>Dioscorea</taxon>
    </lineage>
</organism>
<evidence type="ECO:0000259" key="14">
    <source>
        <dbReference type="Pfam" id="PF23598"/>
    </source>
</evidence>
<evidence type="ECO:0000256" key="11">
    <source>
        <dbReference type="SAM" id="Phobius"/>
    </source>
</evidence>
<dbReference type="Proteomes" id="UP001515500">
    <property type="component" value="Chromosome 2"/>
</dbReference>
<dbReference type="InterPro" id="IPR055414">
    <property type="entry name" value="LRR_R13L4/SHOC2-like"/>
</dbReference>
<dbReference type="PANTHER" id="PTHR48063:SF112">
    <property type="entry name" value="RECEPTOR LIKE PROTEIN 30-LIKE"/>
    <property type="match status" value="1"/>
</dbReference>
<dbReference type="GeneID" id="120273944"/>
<evidence type="ECO:0000256" key="6">
    <source>
        <dbReference type="ARBA" id="ARBA00022729"/>
    </source>
</evidence>
<dbReference type="Pfam" id="PF08263">
    <property type="entry name" value="LRRNT_2"/>
    <property type="match status" value="1"/>
</dbReference>
<dbReference type="RefSeq" id="XP_039136631.1">
    <property type="nucleotide sequence ID" value="XM_039280697.1"/>
</dbReference>
<keyword evidence="8 11" id="KW-1133">Transmembrane helix</keyword>
<feature type="domain" description="Disease resistance R13L4/SHOC-2-like LRR" evidence="14">
    <location>
        <begin position="226"/>
        <end position="455"/>
    </location>
</feature>
<dbReference type="InterPro" id="IPR013210">
    <property type="entry name" value="LRR_N_plant-typ"/>
</dbReference>
<evidence type="ECO:0000259" key="13">
    <source>
        <dbReference type="Pfam" id="PF08263"/>
    </source>
</evidence>
<dbReference type="GO" id="GO:0005886">
    <property type="term" value="C:plasma membrane"/>
    <property type="evidence" value="ECO:0007669"/>
    <property type="project" value="UniProtKB-SubCell"/>
</dbReference>
<feature type="signal peptide" evidence="12">
    <location>
        <begin position="1"/>
        <end position="27"/>
    </location>
</feature>
<keyword evidence="15" id="KW-1185">Reference proteome</keyword>
<evidence type="ECO:0000256" key="8">
    <source>
        <dbReference type="ARBA" id="ARBA00022989"/>
    </source>
</evidence>
<dbReference type="InterPro" id="IPR032675">
    <property type="entry name" value="LRR_dom_sf"/>
</dbReference>
<dbReference type="PANTHER" id="PTHR48063">
    <property type="entry name" value="LRR RECEPTOR-LIKE KINASE"/>
    <property type="match status" value="1"/>
</dbReference>
<keyword evidence="4" id="KW-0433">Leucine-rich repeat</keyword>
<keyword evidence="5 11" id="KW-0812">Transmembrane</keyword>
<evidence type="ECO:0000313" key="15">
    <source>
        <dbReference type="Proteomes" id="UP001515500"/>
    </source>
</evidence>
<dbReference type="Gene3D" id="3.80.10.10">
    <property type="entry name" value="Ribonuclease Inhibitor"/>
    <property type="match status" value="6"/>
</dbReference>
<dbReference type="FunFam" id="3.80.10.10:FF:000095">
    <property type="entry name" value="LRR receptor-like serine/threonine-protein kinase GSO1"/>
    <property type="match status" value="1"/>
</dbReference>
<protein>
    <submittedName>
        <fullName evidence="16">Receptor-like protein EIX2</fullName>
    </submittedName>
</protein>
<dbReference type="SMART" id="SM00365">
    <property type="entry name" value="LRR_SD22"/>
    <property type="match status" value="7"/>
</dbReference>
<feature type="domain" description="Leucine-rich repeat-containing N-terminal plant-type" evidence="13">
    <location>
        <begin position="37"/>
        <end position="71"/>
    </location>
</feature>
<dbReference type="Pfam" id="PF00560">
    <property type="entry name" value="LRR_1"/>
    <property type="match status" value="9"/>
</dbReference>
<dbReference type="InterPro" id="IPR046956">
    <property type="entry name" value="RLP23-like"/>
</dbReference>
<dbReference type="PROSITE" id="PS51450">
    <property type="entry name" value="LRR"/>
    <property type="match status" value="1"/>
</dbReference>
<evidence type="ECO:0000256" key="10">
    <source>
        <dbReference type="ARBA" id="ARBA00023180"/>
    </source>
</evidence>
<keyword evidence="10" id="KW-0325">Glycoprotein</keyword>
<evidence type="ECO:0000313" key="16">
    <source>
        <dbReference type="RefSeq" id="XP_039136631.1"/>
    </source>
</evidence>
<evidence type="ECO:0000256" key="12">
    <source>
        <dbReference type="SAM" id="SignalP"/>
    </source>
</evidence>
<dbReference type="AlphaFoldDB" id="A0AB40C9T2"/>
<keyword evidence="9 11" id="KW-0472">Membrane</keyword>
<proteinExistence type="inferred from homology"/>
<keyword evidence="6 12" id="KW-0732">Signal</keyword>
<reference evidence="16" key="1">
    <citation type="submission" date="2025-08" db="UniProtKB">
        <authorList>
            <consortium name="RefSeq"/>
        </authorList>
    </citation>
    <scope>IDENTIFICATION</scope>
</reference>
<evidence type="ECO:0000256" key="4">
    <source>
        <dbReference type="ARBA" id="ARBA00022614"/>
    </source>
</evidence>
<keyword evidence="3" id="KW-1003">Cell membrane</keyword>
<feature type="domain" description="Disease resistance R13L4/SHOC-2-like LRR" evidence="14">
    <location>
        <begin position="101"/>
        <end position="203"/>
    </location>
</feature>
<evidence type="ECO:0000256" key="9">
    <source>
        <dbReference type="ARBA" id="ARBA00023136"/>
    </source>
</evidence>
<dbReference type="InterPro" id="IPR001611">
    <property type="entry name" value="Leu-rich_rpt"/>
</dbReference>